<dbReference type="PANTHER" id="PTHR40661">
    <property type="match status" value="1"/>
</dbReference>
<dbReference type="InterPro" id="IPR039418">
    <property type="entry name" value="LexA-like"/>
</dbReference>
<evidence type="ECO:0000256" key="3">
    <source>
        <dbReference type="ARBA" id="ARBA00023163"/>
    </source>
</evidence>
<dbReference type="PROSITE" id="PS50943">
    <property type="entry name" value="HTH_CROC1"/>
    <property type="match status" value="1"/>
</dbReference>
<sequence>MRYYLIKYLREVIQVRFSERLKQAMQEKGFSQGALAKAVGMAQSSVWRLTSGGALGTKKLIKIAKVLDVNPEWLSAGIGTMKVHEIKSNNQLIIDSVSHYTDKSKAYEKDNNVVKLKLYNRIEWVLSPSVRGEENTYSMFLIPKNIVEETNSSVKDSISIIAPDDSMSPIIQENSTVVLDTSIKDIKNGNIYLVSYGGVFMIRALYSLPENKIKLKNYKSDDYPDLIVTASELLIIGKIYYVAGKIDSTYN</sequence>
<dbReference type="CDD" id="cd06529">
    <property type="entry name" value="S24_LexA-like"/>
    <property type="match status" value="1"/>
</dbReference>
<dbReference type="EMBL" id="UFQR01000024">
    <property type="protein sequence ID" value="SSW96594.1"/>
    <property type="molecule type" value="Genomic_DNA"/>
</dbReference>
<evidence type="ECO:0000313" key="5">
    <source>
        <dbReference type="EMBL" id="SSW96594.1"/>
    </source>
</evidence>
<keyword evidence="3" id="KW-0804">Transcription</keyword>
<dbReference type="SUPFAM" id="SSF51306">
    <property type="entry name" value="LexA/Signal peptidase"/>
    <property type="match status" value="1"/>
</dbReference>
<dbReference type="SUPFAM" id="SSF47413">
    <property type="entry name" value="lambda repressor-like DNA-binding domains"/>
    <property type="match status" value="1"/>
</dbReference>
<dbReference type="InterPro" id="IPR036286">
    <property type="entry name" value="LexA/Signal_pep-like_sf"/>
</dbReference>
<dbReference type="CDD" id="cd00093">
    <property type="entry name" value="HTH_XRE"/>
    <property type="match status" value="1"/>
</dbReference>
<protein>
    <submittedName>
        <fullName evidence="5">HTH-type transcriptional regulator PrtR</fullName>
    </submittedName>
</protein>
<dbReference type="PANTHER" id="PTHR40661:SF3">
    <property type="entry name" value="FELS-1 PROPHAGE TRANSCRIPTIONAL REGULATOR"/>
    <property type="match status" value="1"/>
</dbReference>
<dbReference type="InterPro" id="IPR001387">
    <property type="entry name" value="Cro/C1-type_HTH"/>
</dbReference>
<dbReference type="Gene3D" id="2.10.109.10">
    <property type="entry name" value="Umud Fragment, subunit A"/>
    <property type="match status" value="1"/>
</dbReference>
<organism evidence="5">
    <name type="scientific">Arsenophonus endosymbiont of Trialeurodes vaporariorum</name>
    <dbReference type="NCBI Taxonomy" id="235567"/>
    <lineage>
        <taxon>Bacteria</taxon>
        <taxon>Pseudomonadati</taxon>
        <taxon>Pseudomonadota</taxon>
        <taxon>Gammaproteobacteria</taxon>
        <taxon>Enterobacterales</taxon>
        <taxon>Morganellaceae</taxon>
        <taxon>Arsenophonus</taxon>
    </lineage>
</organism>
<dbReference type="Pfam" id="PF00717">
    <property type="entry name" value="Peptidase_S24"/>
    <property type="match status" value="1"/>
</dbReference>
<keyword evidence="2" id="KW-0238">DNA-binding</keyword>
<name>A0A3B0MMP0_9GAMM</name>
<accession>A0A3B0MMP0</accession>
<proteinExistence type="predicted"/>
<evidence type="ECO:0000259" key="4">
    <source>
        <dbReference type="PROSITE" id="PS50943"/>
    </source>
</evidence>
<keyword evidence="1" id="KW-0805">Transcription regulation</keyword>
<dbReference type="SMART" id="SM00530">
    <property type="entry name" value="HTH_XRE"/>
    <property type="match status" value="1"/>
</dbReference>
<dbReference type="Pfam" id="PF01381">
    <property type="entry name" value="HTH_3"/>
    <property type="match status" value="1"/>
</dbReference>
<dbReference type="AlphaFoldDB" id="A0A3B0MMP0"/>
<evidence type="ECO:0000256" key="1">
    <source>
        <dbReference type="ARBA" id="ARBA00023015"/>
    </source>
</evidence>
<feature type="domain" description="HTH cro/C1-type" evidence="4">
    <location>
        <begin position="21"/>
        <end position="74"/>
    </location>
</feature>
<gene>
    <name evidence="5" type="primary">prtR</name>
    <name evidence="5" type="ORF">ARTV_3079</name>
</gene>
<dbReference type="InterPro" id="IPR010982">
    <property type="entry name" value="Lambda_DNA-bd_dom_sf"/>
</dbReference>
<dbReference type="InterPro" id="IPR015927">
    <property type="entry name" value="Peptidase_S24_S26A/B/C"/>
</dbReference>
<evidence type="ECO:0000256" key="2">
    <source>
        <dbReference type="ARBA" id="ARBA00023125"/>
    </source>
</evidence>
<dbReference type="Gene3D" id="1.10.260.40">
    <property type="entry name" value="lambda repressor-like DNA-binding domains"/>
    <property type="match status" value="1"/>
</dbReference>
<reference evidence="5" key="1">
    <citation type="submission" date="2018-04" db="EMBL/GenBank/DDBJ databases">
        <authorList>
            <person name="Go L.Y."/>
            <person name="Mitchell J.A."/>
        </authorList>
    </citation>
    <scope>NUCLEOTIDE SEQUENCE</scope>
    <source>
        <strain evidence="5">ARTV</strain>
    </source>
</reference>
<dbReference type="GO" id="GO:0003677">
    <property type="term" value="F:DNA binding"/>
    <property type="evidence" value="ECO:0007669"/>
    <property type="project" value="UniProtKB-KW"/>
</dbReference>